<accession>A0AAU6WV52</accession>
<feature type="transmembrane region" description="Helical" evidence="1">
    <location>
        <begin position="12"/>
        <end position="28"/>
    </location>
</feature>
<name>A0AAU6WV52_9FLAO</name>
<feature type="transmembrane region" description="Helical" evidence="1">
    <location>
        <begin position="138"/>
        <end position="162"/>
    </location>
</feature>
<feature type="transmembrane region" description="Helical" evidence="1">
    <location>
        <begin position="258"/>
        <end position="276"/>
    </location>
</feature>
<organism evidence="2 3">
    <name type="scientific">Chryseobacterium endophyticum</name>
    <dbReference type="NCBI Taxonomy" id="1854762"/>
    <lineage>
        <taxon>Bacteria</taxon>
        <taxon>Pseudomonadati</taxon>
        <taxon>Bacteroidota</taxon>
        <taxon>Flavobacteriia</taxon>
        <taxon>Flavobacteriales</taxon>
        <taxon>Weeksellaceae</taxon>
        <taxon>Chryseobacterium group</taxon>
        <taxon>Chryseobacterium</taxon>
    </lineage>
</organism>
<evidence type="ECO:0008006" key="4">
    <source>
        <dbReference type="Google" id="ProtNLM"/>
    </source>
</evidence>
<protein>
    <recommendedName>
        <fullName evidence="4">HTTM domain-containing protein</fullName>
    </recommendedName>
</protein>
<dbReference type="AlphaFoldDB" id="A0AAU6WV52"/>
<gene>
    <name evidence="2" type="ORF">AAFP95_07765</name>
</gene>
<feature type="transmembrane region" description="Helical" evidence="1">
    <location>
        <begin position="232"/>
        <end position="252"/>
    </location>
</feature>
<evidence type="ECO:0000313" key="3">
    <source>
        <dbReference type="Proteomes" id="UP001463665"/>
    </source>
</evidence>
<evidence type="ECO:0000313" key="2">
    <source>
        <dbReference type="EMBL" id="XAO75747.1"/>
    </source>
</evidence>
<evidence type="ECO:0000256" key="1">
    <source>
        <dbReference type="SAM" id="Phobius"/>
    </source>
</evidence>
<reference evidence="2 3" key="1">
    <citation type="submission" date="2024-04" db="EMBL/GenBank/DDBJ databases">
        <title>Genome sequencing and assembly of rice foliar adapted Chryseobacterium endophyticum OsEnb-ALM-A6.</title>
        <authorList>
            <person name="Kumar S."/>
            <person name="Javed M."/>
            <person name="Chouhan V."/>
            <person name="Charishma K."/>
            <person name="Patel A."/>
            <person name="Kumar M."/>
            <person name="Sahu K.P."/>
            <person name="Kumar A."/>
        </authorList>
    </citation>
    <scope>NUCLEOTIDE SEQUENCE [LARGE SCALE GENOMIC DNA]</scope>
    <source>
        <strain evidence="2 3">OsEnb-ALM-A6</strain>
    </source>
</reference>
<dbReference type="EMBL" id="CP154834">
    <property type="protein sequence ID" value="XAO75747.1"/>
    <property type="molecule type" value="Genomic_DNA"/>
</dbReference>
<feature type="transmembrane region" description="Helical" evidence="1">
    <location>
        <begin position="63"/>
        <end position="81"/>
    </location>
</feature>
<keyword evidence="3" id="KW-1185">Reference proteome</keyword>
<feature type="transmembrane region" description="Helical" evidence="1">
    <location>
        <begin position="86"/>
        <end position="104"/>
    </location>
</feature>
<feature type="transmembrane region" description="Helical" evidence="1">
    <location>
        <begin position="208"/>
        <end position="225"/>
    </location>
</feature>
<keyword evidence="1" id="KW-0812">Transmembrane</keyword>
<proteinExistence type="predicted"/>
<sequence>MMNEKQLTVFNYRIAYYAMRIFGVYWLMRQYLEYRRISLWPKEIYEPFLNIQRFIFSEYPSAFLYNTLLLLCAILLIITWFRQSVLLNLGIFLLMAVINFPISLNFSVGHNNHLVLIGYFMAIFLLPEKMKQEKDYRWVQYFYLGILTTYSLAGLSKFLGIAKNVIKHSGKLTWLDKNAAKINTLDNYWMADVKVPEWIIHIYQYENVWVVMTIVAIIIQASSFLGAFSRKYLTFVMVFLYTFHVYTDFFVLADFRDAKNFVLIALFPYHIFYPWISRLAKKPLRV</sequence>
<keyword evidence="1" id="KW-1133">Transmembrane helix</keyword>
<keyword evidence="1" id="KW-0472">Membrane</keyword>
<dbReference type="RefSeq" id="WP_345767329.1">
    <property type="nucleotide sequence ID" value="NZ_CP154834.1"/>
</dbReference>
<dbReference type="Proteomes" id="UP001463665">
    <property type="component" value="Chromosome"/>
</dbReference>